<dbReference type="GO" id="GO:0003677">
    <property type="term" value="F:DNA binding"/>
    <property type="evidence" value="ECO:0007669"/>
    <property type="project" value="InterPro"/>
</dbReference>
<sequence length="74" mass="8081">MVAPLIALAAAIAPPPIEPPPFNRKSLAERWGVNERTIDAWIASRKIHAVRLGHQVRISYAEVLRAEAEGIATC</sequence>
<dbReference type="InterPro" id="IPR010093">
    <property type="entry name" value="SinI_DNA-bd"/>
</dbReference>
<keyword evidence="2" id="KW-1185">Reference proteome</keyword>
<evidence type="ECO:0008006" key="3">
    <source>
        <dbReference type="Google" id="ProtNLM"/>
    </source>
</evidence>
<gene>
    <name evidence="1" type="ORF">KOR34_52310</name>
</gene>
<organism evidence="1 2">
    <name type="scientific">Posidoniimonas corsicana</name>
    <dbReference type="NCBI Taxonomy" id="1938618"/>
    <lineage>
        <taxon>Bacteria</taxon>
        <taxon>Pseudomonadati</taxon>
        <taxon>Planctomycetota</taxon>
        <taxon>Planctomycetia</taxon>
        <taxon>Pirellulales</taxon>
        <taxon>Lacipirellulaceae</taxon>
        <taxon>Posidoniimonas</taxon>
    </lineage>
</organism>
<comment type="caution">
    <text evidence="1">The sequence shown here is derived from an EMBL/GenBank/DDBJ whole genome shotgun (WGS) entry which is preliminary data.</text>
</comment>
<dbReference type="EMBL" id="SIHJ01000009">
    <property type="protein sequence ID" value="TWT29321.1"/>
    <property type="molecule type" value="Genomic_DNA"/>
</dbReference>
<dbReference type="NCBIfam" id="TIGR01764">
    <property type="entry name" value="excise"/>
    <property type="match status" value="1"/>
</dbReference>
<dbReference type="SUPFAM" id="SSF46955">
    <property type="entry name" value="Putative DNA-binding domain"/>
    <property type="match status" value="1"/>
</dbReference>
<accession>A0A5C5US81</accession>
<dbReference type="InterPro" id="IPR009061">
    <property type="entry name" value="DNA-bd_dom_put_sf"/>
</dbReference>
<protein>
    <recommendedName>
        <fullName evidence="3">Helix-turn-helix domain protein</fullName>
    </recommendedName>
</protein>
<evidence type="ECO:0000313" key="1">
    <source>
        <dbReference type="EMBL" id="TWT29321.1"/>
    </source>
</evidence>
<dbReference type="AlphaFoldDB" id="A0A5C5US81"/>
<evidence type="ECO:0000313" key="2">
    <source>
        <dbReference type="Proteomes" id="UP000316714"/>
    </source>
</evidence>
<reference evidence="1 2" key="1">
    <citation type="submission" date="2019-02" db="EMBL/GenBank/DDBJ databases">
        <title>Deep-cultivation of Planctomycetes and their phenomic and genomic characterization uncovers novel biology.</title>
        <authorList>
            <person name="Wiegand S."/>
            <person name="Jogler M."/>
            <person name="Boedeker C."/>
            <person name="Pinto D."/>
            <person name="Vollmers J."/>
            <person name="Rivas-Marin E."/>
            <person name="Kohn T."/>
            <person name="Peeters S.H."/>
            <person name="Heuer A."/>
            <person name="Rast P."/>
            <person name="Oberbeckmann S."/>
            <person name="Bunk B."/>
            <person name="Jeske O."/>
            <person name="Meyerdierks A."/>
            <person name="Storesund J.E."/>
            <person name="Kallscheuer N."/>
            <person name="Luecker S."/>
            <person name="Lage O.M."/>
            <person name="Pohl T."/>
            <person name="Merkel B.J."/>
            <person name="Hornburger P."/>
            <person name="Mueller R.-W."/>
            <person name="Bruemmer F."/>
            <person name="Labrenz M."/>
            <person name="Spormann A.M."/>
            <person name="Op Den Camp H."/>
            <person name="Overmann J."/>
            <person name="Amann R."/>
            <person name="Jetten M.S.M."/>
            <person name="Mascher T."/>
            <person name="Medema M.H."/>
            <person name="Devos D.P."/>
            <person name="Kaster A.-K."/>
            <person name="Ovreas L."/>
            <person name="Rohde M."/>
            <person name="Galperin M.Y."/>
            <person name="Jogler C."/>
        </authorList>
    </citation>
    <scope>NUCLEOTIDE SEQUENCE [LARGE SCALE GENOMIC DNA]</scope>
    <source>
        <strain evidence="1 2">KOR34</strain>
    </source>
</reference>
<proteinExistence type="predicted"/>
<dbReference type="Proteomes" id="UP000316714">
    <property type="component" value="Unassembled WGS sequence"/>
</dbReference>
<name>A0A5C5US81_9BACT</name>